<accession>A0A5B0Q3I3</accession>
<evidence type="ECO:0000313" key="4">
    <source>
        <dbReference type="Proteomes" id="UP000325313"/>
    </source>
</evidence>
<sequence length="84" mass="9548">MANSHEHAISSLIDSFSSLGADDCPQQIRHFEVLVAEELGRVYHRYLALWHGIVSPADPLVIFKQVDIRKQLLDQLHSKRLSSL</sequence>
<proteinExistence type="predicted"/>
<evidence type="ECO:0000313" key="3">
    <source>
        <dbReference type="Proteomes" id="UP000324748"/>
    </source>
</evidence>
<dbReference type="EMBL" id="VSWC01000029">
    <property type="protein sequence ID" value="KAA1107593.1"/>
    <property type="molecule type" value="Genomic_DNA"/>
</dbReference>
<dbReference type="AlphaFoldDB" id="A0A5B0Q3I3"/>
<evidence type="ECO:0000313" key="1">
    <source>
        <dbReference type="EMBL" id="KAA1107593.1"/>
    </source>
</evidence>
<dbReference type="EMBL" id="VDEP01000203">
    <property type="protein sequence ID" value="KAA1124617.1"/>
    <property type="molecule type" value="Genomic_DNA"/>
</dbReference>
<protein>
    <submittedName>
        <fullName evidence="1">Uncharacterized protein</fullName>
    </submittedName>
</protein>
<dbReference type="Proteomes" id="UP000325313">
    <property type="component" value="Unassembled WGS sequence"/>
</dbReference>
<organism evidence="1 3">
    <name type="scientific">Puccinia graminis f. sp. tritici</name>
    <dbReference type="NCBI Taxonomy" id="56615"/>
    <lineage>
        <taxon>Eukaryota</taxon>
        <taxon>Fungi</taxon>
        <taxon>Dikarya</taxon>
        <taxon>Basidiomycota</taxon>
        <taxon>Pucciniomycotina</taxon>
        <taxon>Pucciniomycetes</taxon>
        <taxon>Pucciniales</taxon>
        <taxon>Pucciniaceae</taxon>
        <taxon>Puccinia</taxon>
    </lineage>
</organism>
<name>A0A5B0Q3I3_PUCGR</name>
<reference evidence="3 4" key="1">
    <citation type="submission" date="2019-05" db="EMBL/GenBank/DDBJ databases">
        <title>Emergence of the Ug99 lineage of the wheat stem rust pathogen through somatic hybridization.</title>
        <authorList>
            <person name="Li F."/>
            <person name="Upadhyaya N.M."/>
            <person name="Sperschneider J."/>
            <person name="Matny O."/>
            <person name="Nguyen-Phuc H."/>
            <person name="Mago R."/>
            <person name="Raley C."/>
            <person name="Miller M.E."/>
            <person name="Silverstein K.A.T."/>
            <person name="Henningsen E."/>
            <person name="Hirsch C.D."/>
            <person name="Visser B."/>
            <person name="Pretorius Z.A."/>
            <person name="Steffenson B.J."/>
            <person name="Schwessinger B."/>
            <person name="Dodds P.N."/>
            <person name="Figueroa M."/>
        </authorList>
    </citation>
    <scope>NUCLEOTIDE SEQUENCE [LARGE SCALE GENOMIC DNA]</scope>
    <source>
        <strain evidence="1">21-0</strain>
        <strain evidence="2 4">Ug99</strain>
    </source>
</reference>
<comment type="caution">
    <text evidence="1">The sequence shown here is derived from an EMBL/GenBank/DDBJ whole genome shotgun (WGS) entry which is preliminary data.</text>
</comment>
<evidence type="ECO:0000313" key="2">
    <source>
        <dbReference type="EMBL" id="KAA1124617.1"/>
    </source>
</evidence>
<dbReference type="Proteomes" id="UP000324748">
    <property type="component" value="Unassembled WGS sequence"/>
</dbReference>
<keyword evidence="3" id="KW-1185">Reference proteome</keyword>
<gene>
    <name evidence="1" type="ORF">PGT21_018928</name>
    <name evidence="2" type="ORF">PGTUg99_023710</name>
</gene>